<evidence type="ECO:0000313" key="5">
    <source>
        <dbReference type="EMBL" id="AMQ56450.1"/>
    </source>
</evidence>
<dbReference type="OrthoDB" id="9801987at2"/>
<dbReference type="PANTHER" id="PTHR42939:SF1">
    <property type="entry name" value="ABC TRANSPORTER ATP-BINDING PROTEIN ALBC-RELATED"/>
    <property type="match status" value="1"/>
</dbReference>
<feature type="domain" description="ABC transporter" evidence="4">
    <location>
        <begin position="2"/>
        <end position="209"/>
    </location>
</feature>
<dbReference type="SUPFAM" id="SSF52540">
    <property type="entry name" value="P-loop containing nucleoside triphosphate hydrolases"/>
    <property type="match status" value="1"/>
</dbReference>
<dbReference type="PANTHER" id="PTHR42939">
    <property type="entry name" value="ABC TRANSPORTER ATP-BINDING PROTEIN ALBC-RELATED"/>
    <property type="match status" value="1"/>
</dbReference>
<dbReference type="Proteomes" id="UP000073816">
    <property type="component" value="Chromosome"/>
</dbReference>
<dbReference type="PROSITE" id="PS50893">
    <property type="entry name" value="ABC_TRANSPORTER_2"/>
    <property type="match status" value="1"/>
</dbReference>
<reference evidence="6" key="1">
    <citation type="submission" date="2015-09" db="EMBL/GenBank/DDBJ databases">
        <title>Complete sequence of Algoriphagus sp. M8-2.</title>
        <authorList>
            <person name="Shintani M."/>
        </authorList>
    </citation>
    <scope>NUCLEOTIDE SEQUENCE [LARGE SCALE GENOMIC DNA]</scope>
    <source>
        <strain evidence="6">M8-2</strain>
    </source>
</reference>
<dbReference type="STRING" id="1727163.AO498_08480"/>
<dbReference type="AlphaFoldDB" id="A0A142EMU5"/>
<dbReference type="InterPro" id="IPR027417">
    <property type="entry name" value="P-loop_NTPase"/>
</dbReference>
<dbReference type="InterPro" id="IPR051782">
    <property type="entry name" value="ABC_Transporter_VariousFunc"/>
</dbReference>
<sequence length="209" mass="23034">MLSISKFEKKYPSGFEVVIPQLDLPMGIHLLMGGNGSGKSTLLKALAGIHPAKGTIQLEGISLEKQPIEYRKKIGYAEAEPNFPEFLSISDLIEVVAKAKAATLEEIEDLTYRFGTNSFANYPIGGYSSGMLKKTALVLAFLGNPKWIILDEPFTTIDIETQEQLIRLIQEKSSAGTGFLITSHQPRTLEIIQLTSILRMKNGKIEQHG</sequence>
<dbReference type="InterPro" id="IPR003593">
    <property type="entry name" value="AAA+_ATPase"/>
</dbReference>
<keyword evidence="2" id="KW-0547">Nucleotide-binding</keyword>
<reference evidence="5 6" key="2">
    <citation type="journal article" date="2016" name="Genome Announc.">
        <title>Complete Genome Sequence of Algoriphagus sp. Strain M8-2, Isolated from a Brackish Lake.</title>
        <authorList>
            <person name="Muraguchi Y."/>
            <person name="Kushimoto K."/>
            <person name="Ohtsubo Y."/>
            <person name="Suzuki T."/>
            <person name="Dohra H."/>
            <person name="Kimbara K."/>
            <person name="Shintani M."/>
        </authorList>
    </citation>
    <scope>NUCLEOTIDE SEQUENCE [LARGE SCALE GENOMIC DNA]</scope>
    <source>
        <strain evidence="5 6">M8-2</strain>
    </source>
</reference>
<keyword evidence="1" id="KW-0813">Transport</keyword>
<organism evidence="5 6">
    <name type="scientific">Algoriphagus sanaruensis</name>
    <dbReference type="NCBI Taxonomy" id="1727163"/>
    <lineage>
        <taxon>Bacteria</taxon>
        <taxon>Pseudomonadati</taxon>
        <taxon>Bacteroidota</taxon>
        <taxon>Cytophagia</taxon>
        <taxon>Cytophagales</taxon>
        <taxon>Cyclobacteriaceae</taxon>
        <taxon>Algoriphagus</taxon>
    </lineage>
</organism>
<dbReference type="SMART" id="SM00382">
    <property type="entry name" value="AAA"/>
    <property type="match status" value="1"/>
</dbReference>
<dbReference type="EMBL" id="CP012836">
    <property type="protein sequence ID" value="AMQ56450.1"/>
    <property type="molecule type" value="Genomic_DNA"/>
</dbReference>
<dbReference type="GO" id="GO:0016887">
    <property type="term" value="F:ATP hydrolysis activity"/>
    <property type="evidence" value="ECO:0007669"/>
    <property type="project" value="InterPro"/>
</dbReference>
<dbReference type="KEGG" id="alm:AO498_08480"/>
<dbReference type="Gene3D" id="3.40.50.300">
    <property type="entry name" value="P-loop containing nucleotide triphosphate hydrolases"/>
    <property type="match status" value="1"/>
</dbReference>
<dbReference type="PATRIC" id="fig|1727163.4.peg.1768"/>
<gene>
    <name evidence="5" type="ORF">AO498_08480</name>
</gene>
<dbReference type="RefSeq" id="WP_067545999.1">
    <property type="nucleotide sequence ID" value="NZ_CP012836.1"/>
</dbReference>
<evidence type="ECO:0000256" key="2">
    <source>
        <dbReference type="ARBA" id="ARBA00022741"/>
    </source>
</evidence>
<evidence type="ECO:0000256" key="1">
    <source>
        <dbReference type="ARBA" id="ARBA00022448"/>
    </source>
</evidence>
<accession>A0A142EMU5</accession>
<dbReference type="Pfam" id="PF00005">
    <property type="entry name" value="ABC_tran"/>
    <property type="match status" value="1"/>
</dbReference>
<evidence type="ECO:0000256" key="3">
    <source>
        <dbReference type="ARBA" id="ARBA00022840"/>
    </source>
</evidence>
<evidence type="ECO:0000259" key="4">
    <source>
        <dbReference type="PROSITE" id="PS50893"/>
    </source>
</evidence>
<keyword evidence="3" id="KW-0067">ATP-binding</keyword>
<evidence type="ECO:0000313" key="6">
    <source>
        <dbReference type="Proteomes" id="UP000073816"/>
    </source>
</evidence>
<dbReference type="InterPro" id="IPR003439">
    <property type="entry name" value="ABC_transporter-like_ATP-bd"/>
</dbReference>
<proteinExistence type="predicted"/>
<dbReference type="GO" id="GO:0005524">
    <property type="term" value="F:ATP binding"/>
    <property type="evidence" value="ECO:0007669"/>
    <property type="project" value="UniProtKB-KW"/>
</dbReference>
<keyword evidence="6" id="KW-1185">Reference proteome</keyword>
<name>A0A142EMU5_9BACT</name>
<protein>
    <recommendedName>
        <fullName evidence="4">ABC transporter domain-containing protein</fullName>
    </recommendedName>
</protein>